<dbReference type="VEuPathDB" id="ToxoDB:ETH2_0502100"/>
<gene>
    <name evidence="3" type="ORF">ETH_00037765</name>
</gene>
<organism evidence="3 4">
    <name type="scientific">Eimeria tenella</name>
    <name type="common">Coccidian parasite</name>
    <dbReference type="NCBI Taxonomy" id="5802"/>
    <lineage>
        <taxon>Eukaryota</taxon>
        <taxon>Sar</taxon>
        <taxon>Alveolata</taxon>
        <taxon>Apicomplexa</taxon>
        <taxon>Conoidasida</taxon>
        <taxon>Coccidia</taxon>
        <taxon>Eucoccidiorida</taxon>
        <taxon>Eimeriorina</taxon>
        <taxon>Eimeriidae</taxon>
        <taxon>Eimeria</taxon>
    </lineage>
</organism>
<sequence>QTRVLLRQVLLICLDTVASGVLNRLNYSQQDKWVRWFALQQHRHTLAAAAVWQPPQQQQQQQQQHEGAEAAAAAATPAGNNTQLQQPRQPADEAQATSESLDQQQQQQQQQQQHECWAEVLPYLQLFWPFIEQQEAIGDLDICVVSLLLQQLHAVAAARPHTFVDYPLLSEAKRFKGVFAAAAAAAANQWSTAMDSSSSSSSSRGCDDENQPQWTLGGGSPLYD</sequence>
<feature type="compositionally biased region" description="Low complexity" evidence="1">
    <location>
        <begin position="51"/>
        <end position="78"/>
    </location>
</feature>
<dbReference type="Proteomes" id="UP000030747">
    <property type="component" value="Unassembled WGS sequence"/>
</dbReference>
<name>U6KTB9_EIMTE</name>
<protein>
    <submittedName>
        <fullName evidence="3">Uncharacterized protein</fullName>
    </submittedName>
</protein>
<proteinExistence type="predicted"/>
<feature type="non-terminal residue" evidence="3">
    <location>
        <position position="1"/>
    </location>
</feature>
<dbReference type="OrthoDB" id="348350at2759"/>
<evidence type="ECO:0000256" key="2">
    <source>
        <dbReference type="SAM" id="SignalP"/>
    </source>
</evidence>
<feature type="region of interest" description="Disordered" evidence="1">
    <location>
        <begin position="51"/>
        <end position="109"/>
    </location>
</feature>
<keyword evidence="4" id="KW-1185">Reference proteome</keyword>
<accession>U6KTB9</accession>
<dbReference type="AlphaFoldDB" id="U6KTB9"/>
<reference evidence="3" key="1">
    <citation type="submission" date="2013-10" db="EMBL/GenBank/DDBJ databases">
        <title>Genomic analysis of the causative agents of coccidiosis in chickens.</title>
        <authorList>
            <person name="Reid A.J."/>
            <person name="Blake D."/>
            <person name="Billington K."/>
            <person name="Browne H."/>
            <person name="Dunn M."/>
            <person name="Hung S."/>
            <person name="Kawahara F."/>
            <person name="Miranda-Saavedra D."/>
            <person name="Mourier T."/>
            <person name="Nagra H."/>
            <person name="Otto T.D."/>
            <person name="Rawlings N."/>
            <person name="Sanchez A."/>
            <person name="Sanders M."/>
            <person name="Subramaniam C."/>
            <person name="Tay Y."/>
            <person name="Dear P."/>
            <person name="Doerig C."/>
            <person name="Gruber A."/>
            <person name="Parkinson J."/>
            <person name="Shirley M."/>
            <person name="Wan K.L."/>
            <person name="Berriman M."/>
            <person name="Tomley F."/>
            <person name="Pain A."/>
        </authorList>
    </citation>
    <scope>NUCLEOTIDE SEQUENCE [LARGE SCALE GENOMIC DNA]</scope>
    <source>
        <strain evidence="3">Houghton</strain>
    </source>
</reference>
<dbReference type="EMBL" id="HG674538">
    <property type="protein sequence ID" value="CDJ39614.1"/>
    <property type="molecule type" value="Genomic_DNA"/>
</dbReference>
<dbReference type="VEuPathDB" id="ToxoDB:ETH_00037765"/>
<reference evidence="3" key="2">
    <citation type="submission" date="2013-10" db="EMBL/GenBank/DDBJ databases">
        <authorList>
            <person name="Aslett M."/>
        </authorList>
    </citation>
    <scope>NUCLEOTIDE SEQUENCE [LARGE SCALE GENOMIC DNA]</scope>
    <source>
        <strain evidence="3">Houghton</strain>
    </source>
</reference>
<feature type="region of interest" description="Disordered" evidence="1">
    <location>
        <begin position="191"/>
        <end position="224"/>
    </location>
</feature>
<feature type="compositionally biased region" description="Polar residues" evidence="1">
    <location>
        <begin position="79"/>
        <end position="88"/>
    </location>
</feature>
<feature type="chain" id="PRO_5004673255" evidence="2">
    <location>
        <begin position="21"/>
        <end position="224"/>
    </location>
</feature>
<feature type="signal peptide" evidence="2">
    <location>
        <begin position="1"/>
        <end position="20"/>
    </location>
</feature>
<evidence type="ECO:0000313" key="3">
    <source>
        <dbReference type="EMBL" id="CDJ39614.1"/>
    </source>
</evidence>
<evidence type="ECO:0000256" key="1">
    <source>
        <dbReference type="SAM" id="MobiDB-lite"/>
    </source>
</evidence>
<dbReference type="RefSeq" id="XP_013230369.1">
    <property type="nucleotide sequence ID" value="XM_013374915.1"/>
</dbReference>
<keyword evidence="2" id="KW-0732">Signal</keyword>
<dbReference type="GeneID" id="25256594"/>
<evidence type="ECO:0000313" key="4">
    <source>
        <dbReference type="Proteomes" id="UP000030747"/>
    </source>
</evidence>